<dbReference type="Proteomes" id="UP000075809">
    <property type="component" value="Unassembled WGS sequence"/>
</dbReference>
<dbReference type="PROSITE" id="PS50879">
    <property type="entry name" value="RNASE_H_1"/>
    <property type="match status" value="1"/>
</dbReference>
<gene>
    <name evidence="2" type="ORF">ALC60_02918</name>
</gene>
<evidence type="ECO:0000259" key="1">
    <source>
        <dbReference type="PROSITE" id="PS50879"/>
    </source>
</evidence>
<dbReference type="SUPFAM" id="SSF53098">
    <property type="entry name" value="Ribonuclease H-like"/>
    <property type="match status" value="1"/>
</dbReference>
<dbReference type="GO" id="GO:0003676">
    <property type="term" value="F:nucleic acid binding"/>
    <property type="evidence" value="ECO:0007669"/>
    <property type="project" value="InterPro"/>
</dbReference>
<dbReference type="InterPro" id="IPR053151">
    <property type="entry name" value="RNase_H-like"/>
</dbReference>
<proteinExistence type="predicted"/>
<dbReference type="InterPro" id="IPR012337">
    <property type="entry name" value="RNaseH-like_sf"/>
</dbReference>
<organism evidence="2 3">
    <name type="scientific">Mycetomoellerius zeteki</name>
    <dbReference type="NCBI Taxonomy" id="64791"/>
    <lineage>
        <taxon>Eukaryota</taxon>
        <taxon>Metazoa</taxon>
        <taxon>Ecdysozoa</taxon>
        <taxon>Arthropoda</taxon>
        <taxon>Hexapoda</taxon>
        <taxon>Insecta</taxon>
        <taxon>Pterygota</taxon>
        <taxon>Neoptera</taxon>
        <taxon>Endopterygota</taxon>
        <taxon>Hymenoptera</taxon>
        <taxon>Apocrita</taxon>
        <taxon>Aculeata</taxon>
        <taxon>Formicoidea</taxon>
        <taxon>Formicidae</taxon>
        <taxon>Myrmicinae</taxon>
        <taxon>Mycetomoellerius</taxon>
    </lineage>
</organism>
<sequence length="460" mass="53107">MIHASFEYAPLIFVLNDNRSLVRLQRIQNQAIRITCGYRNSTPINVMHAETREPLLKQRFEYLASKYFLKIISFRDHPVVTKLLEICDLVVNTPRSFYLGTHFPAALVFLHMWSYNKLMLITPGLPAYQNSYYSTCTNVSYLSLPPNILKNFDTIPQQNIQPIFEDIFRRVLARAIVFYTDGSKVDDGTYVGSAVYSPQLDLHFMFKLSSYASVFTSEAWAIYNALLFALHNDLSRIVIVSDSKSVLDSLAGFRNRTNNYIISYIRALIEEAKFRNTQVSFIWVPSHCGIQGNEIADQLAKKAIGEGAESNFMTPYSDLFFIPRMRLSKAFDSYIKRTSRITGEYYFKNCYTHNNKPWFHDLRFSRIMITTLNRLRSNHFNLNYSLFRKNLIDNPSCLCGAPSQDFAHVIFFCPLTEPYVASIRLALNDLDQEDLIPPKIPTLPLLVPCVTLRQRSVDYL</sequence>
<dbReference type="GO" id="GO:0004523">
    <property type="term" value="F:RNA-DNA hybrid ribonuclease activity"/>
    <property type="evidence" value="ECO:0007669"/>
    <property type="project" value="InterPro"/>
</dbReference>
<dbReference type="Gene3D" id="3.30.420.10">
    <property type="entry name" value="Ribonuclease H-like superfamily/Ribonuclease H"/>
    <property type="match status" value="1"/>
</dbReference>
<dbReference type="InterPro" id="IPR002156">
    <property type="entry name" value="RNaseH_domain"/>
</dbReference>
<dbReference type="PANTHER" id="PTHR47723">
    <property type="entry name" value="OS05G0353850 PROTEIN"/>
    <property type="match status" value="1"/>
</dbReference>
<evidence type="ECO:0000313" key="3">
    <source>
        <dbReference type="Proteomes" id="UP000075809"/>
    </source>
</evidence>
<dbReference type="AlphaFoldDB" id="A0A151XBZ6"/>
<dbReference type="STRING" id="64791.A0A151XBZ6"/>
<evidence type="ECO:0000313" key="2">
    <source>
        <dbReference type="EMBL" id="KYQ57869.1"/>
    </source>
</evidence>
<name>A0A151XBZ6_9HYME</name>
<reference evidence="2 3" key="1">
    <citation type="submission" date="2015-09" db="EMBL/GenBank/DDBJ databases">
        <title>Trachymyrmex zeteki WGS genome.</title>
        <authorList>
            <person name="Nygaard S."/>
            <person name="Hu H."/>
            <person name="Boomsma J."/>
            <person name="Zhang G."/>
        </authorList>
    </citation>
    <scope>NUCLEOTIDE SEQUENCE [LARGE SCALE GENOMIC DNA]</scope>
    <source>
        <strain evidence="2">Tzet28-1</strain>
        <tissue evidence="2">Whole body</tissue>
    </source>
</reference>
<protein>
    <recommendedName>
        <fullName evidence="1">RNase H type-1 domain-containing protein</fullName>
    </recommendedName>
</protein>
<accession>A0A151XBZ6</accession>
<dbReference type="PANTHER" id="PTHR47723:SF19">
    <property type="entry name" value="POLYNUCLEOTIDYL TRANSFERASE, RIBONUCLEASE H-LIKE SUPERFAMILY PROTEIN"/>
    <property type="match status" value="1"/>
</dbReference>
<dbReference type="InterPro" id="IPR036397">
    <property type="entry name" value="RNaseH_sf"/>
</dbReference>
<feature type="domain" description="RNase H type-1" evidence="1">
    <location>
        <begin position="172"/>
        <end position="305"/>
    </location>
</feature>
<dbReference type="CDD" id="cd09276">
    <property type="entry name" value="Rnase_HI_RT_non_LTR"/>
    <property type="match status" value="1"/>
</dbReference>
<dbReference type="EMBL" id="KQ982314">
    <property type="protein sequence ID" value="KYQ57869.1"/>
    <property type="molecule type" value="Genomic_DNA"/>
</dbReference>
<keyword evidence="3" id="KW-1185">Reference proteome</keyword>
<dbReference type="Pfam" id="PF00075">
    <property type="entry name" value="RNase_H"/>
    <property type="match status" value="1"/>
</dbReference>